<evidence type="ECO:0000313" key="2">
    <source>
        <dbReference type="Proteomes" id="UP001295684"/>
    </source>
</evidence>
<comment type="caution">
    <text evidence="1">The sequence shown here is derived from an EMBL/GenBank/DDBJ whole genome shotgun (WGS) entry which is preliminary data.</text>
</comment>
<reference evidence="1" key="1">
    <citation type="submission" date="2023-07" db="EMBL/GenBank/DDBJ databases">
        <authorList>
            <consortium name="AG Swart"/>
            <person name="Singh M."/>
            <person name="Singh A."/>
            <person name="Seah K."/>
            <person name="Emmerich C."/>
        </authorList>
    </citation>
    <scope>NUCLEOTIDE SEQUENCE</scope>
    <source>
        <strain evidence="1">DP1</strain>
    </source>
</reference>
<keyword evidence="2" id="KW-1185">Reference proteome</keyword>
<accession>A0AAD2D7T3</accession>
<dbReference type="EMBL" id="CAMPGE010024811">
    <property type="protein sequence ID" value="CAI2382628.1"/>
    <property type="molecule type" value="Genomic_DNA"/>
</dbReference>
<proteinExistence type="predicted"/>
<dbReference type="AlphaFoldDB" id="A0AAD2D7T3"/>
<protein>
    <submittedName>
        <fullName evidence="1">Uncharacterized protein</fullName>
    </submittedName>
</protein>
<evidence type="ECO:0000313" key="1">
    <source>
        <dbReference type="EMBL" id="CAI2382628.1"/>
    </source>
</evidence>
<gene>
    <name evidence="1" type="ORF">ECRASSUSDP1_LOCUS24106</name>
</gene>
<dbReference type="Proteomes" id="UP001295684">
    <property type="component" value="Unassembled WGS sequence"/>
</dbReference>
<organism evidence="1 2">
    <name type="scientific">Euplotes crassus</name>
    <dbReference type="NCBI Taxonomy" id="5936"/>
    <lineage>
        <taxon>Eukaryota</taxon>
        <taxon>Sar</taxon>
        <taxon>Alveolata</taxon>
        <taxon>Ciliophora</taxon>
        <taxon>Intramacronucleata</taxon>
        <taxon>Spirotrichea</taxon>
        <taxon>Hypotrichia</taxon>
        <taxon>Euplotida</taxon>
        <taxon>Euplotidae</taxon>
        <taxon>Moneuplotes</taxon>
    </lineage>
</organism>
<name>A0AAD2D7T3_EUPCR</name>
<sequence>MKELTDEKKFTELLFVQKLDRIKGWISKLTPTEREDFRRDAKSVICRGIPEGEVKQIQRGLNLEDSFFYLSRIYVPCAMFYGYRMGYFEDRVTFKEIKRIGKYAINMYLIALSGHLLLRYYASPIIEKHREFSEYELQRKASNDFLIQRNYLKEKQTKSKESTGTLLK</sequence>